<dbReference type="AlphaFoldDB" id="A0A6F8T536"/>
<keyword evidence="7 10" id="KW-0443">Lipid metabolism</keyword>
<feature type="binding site" evidence="10">
    <location>
        <position position="161"/>
    </location>
    <ligand>
        <name>substrate</name>
    </ligand>
</feature>
<dbReference type="GO" id="GO:0008758">
    <property type="term" value="F:UDP-2,3-diacylglucosamine hydrolase activity"/>
    <property type="evidence" value="ECO:0007669"/>
    <property type="project" value="UniProtKB-UniRule"/>
</dbReference>
<dbReference type="InterPro" id="IPR029052">
    <property type="entry name" value="Metallo-depent_PP-like"/>
</dbReference>
<evidence type="ECO:0000256" key="10">
    <source>
        <dbReference type="HAMAP-Rule" id="MF_00575"/>
    </source>
</evidence>
<dbReference type="InterPro" id="IPR043461">
    <property type="entry name" value="LpxH-like"/>
</dbReference>
<dbReference type="RefSeq" id="WP_173237098.1">
    <property type="nucleotide sequence ID" value="NZ_AP022839.1"/>
</dbReference>
<feature type="binding site" evidence="10">
    <location>
        <position position="42"/>
    </location>
    <ligand>
        <name>Mn(2+)</name>
        <dbReference type="ChEBI" id="CHEBI:29035"/>
        <label>1</label>
    </ligand>
</feature>
<feature type="binding site" evidence="10">
    <location>
        <position position="80"/>
    </location>
    <ligand>
        <name>Mn(2+)</name>
        <dbReference type="ChEBI" id="CHEBI:29035"/>
        <label>2</label>
    </ligand>
</feature>
<dbReference type="InterPro" id="IPR010138">
    <property type="entry name" value="UDP-diacylglucosamine_Hdrlase"/>
</dbReference>
<dbReference type="PANTHER" id="PTHR34990">
    <property type="entry name" value="UDP-2,3-DIACYLGLUCOSAMINE HYDROLASE-RELATED"/>
    <property type="match status" value="1"/>
</dbReference>
<evidence type="ECO:0000256" key="2">
    <source>
        <dbReference type="ARBA" id="ARBA00022516"/>
    </source>
</evidence>
<evidence type="ECO:0000256" key="3">
    <source>
        <dbReference type="ARBA" id="ARBA00022519"/>
    </source>
</evidence>
<dbReference type="HAMAP" id="MF_00575">
    <property type="entry name" value="LpxH"/>
    <property type="match status" value="1"/>
</dbReference>
<dbReference type="NCBIfam" id="NF003743">
    <property type="entry name" value="PRK05340.1"/>
    <property type="match status" value="1"/>
</dbReference>
<keyword evidence="2 10" id="KW-0444">Lipid biosynthesis</keyword>
<feature type="binding site" evidence="10">
    <location>
        <position position="167"/>
    </location>
    <ligand>
        <name>substrate</name>
    </ligand>
</feature>
<evidence type="ECO:0000256" key="7">
    <source>
        <dbReference type="ARBA" id="ARBA00023098"/>
    </source>
</evidence>
<dbReference type="EC" id="3.6.1.54" evidence="10"/>
<comment type="pathway">
    <text evidence="10">Glycolipid biosynthesis; lipid IV(A) biosynthesis; lipid IV(A) from (3R)-3-hydroxytetradecanoyl-[acyl-carrier-protein] and UDP-N-acetyl-alpha-D-glucosamine: step 4/6.</text>
</comment>
<dbReference type="Proteomes" id="UP000502894">
    <property type="component" value="Chromosome"/>
</dbReference>
<keyword evidence="1 10" id="KW-1003">Cell membrane</keyword>
<accession>A0A6F8T536</accession>
<dbReference type="GO" id="GO:0030145">
    <property type="term" value="F:manganese ion binding"/>
    <property type="evidence" value="ECO:0007669"/>
    <property type="project" value="UniProtKB-UniRule"/>
</dbReference>
<gene>
    <name evidence="10 12" type="primary">lpxH</name>
    <name evidence="12" type="ORF">TUM19329_18790</name>
</gene>
<evidence type="ECO:0000256" key="9">
    <source>
        <dbReference type="ARBA" id="ARBA00023211"/>
    </source>
</evidence>
<comment type="similarity">
    <text evidence="10">Belongs to the LpxH family.</text>
</comment>
<feature type="binding site" evidence="10">
    <location>
        <position position="11"/>
    </location>
    <ligand>
        <name>Mn(2+)</name>
        <dbReference type="ChEBI" id="CHEBI:29035"/>
        <label>1</label>
    </ligand>
</feature>
<proteinExistence type="inferred from homology"/>
<dbReference type="GO" id="GO:0009245">
    <property type="term" value="P:lipid A biosynthetic process"/>
    <property type="evidence" value="ECO:0007669"/>
    <property type="project" value="UniProtKB-UniRule"/>
</dbReference>
<evidence type="ECO:0000256" key="5">
    <source>
        <dbReference type="ARBA" id="ARBA00022723"/>
    </source>
</evidence>
<dbReference type="NCBIfam" id="TIGR01854">
    <property type="entry name" value="lipid_A_lpxH"/>
    <property type="match status" value="1"/>
</dbReference>
<evidence type="ECO:0000313" key="13">
    <source>
        <dbReference type="Proteomes" id="UP000502894"/>
    </source>
</evidence>
<keyword evidence="5 10" id="KW-0479">Metal-binding</keyword>
<feature type="binding site" evidence="10">
    <location>
        <begin position="80"/>
        <end position="81"/>
    </location>
    <ligand>
        <name>substrate</name>
    </ligand>
</feature>
<keyword evidence="3 10" id="KW-0997">Cell inner membrane</keyword>
<feature type="binding site" evidence="10">
    <location>
        <position position="195"/>
    </location>
    <ligand>
        <name>substrate</name>
    </ligand>
</feature>
<feature type="binding site" evidence="10">
    <location>
        <position position="164"/>
    </location>
    <ligand>
        <name>substrate</name>
    </ligand>
</feature>
<dbReference type="PANTHER" id="PTHR34990:SF1">
    <property type="entry name" value="UDP-2,3-DIACYLGLUCOSAMINE HYDROLASE"/>
    <property type="match status" value="1"/>
</dbReference>
<evidence type="ECO:0000313" key="12">
    <source>
        <dbReference type="EMBL" id="BCA95518.1"/>
    </source>
</evidence>
<dbReference type="UniPathway" id="UPA00359">
    <property type="reaction ID" value="UER00480"/>
</dbReference>
<keyword evidence="13" id="KW-1185">Reference proteome</keyword>
<dbReference type="GO" id="GO:0019897">
    <property type="term" value="C:extrinsic component of plasma membrane"/>
    <property type="evidence" value="ECO:0007669"/>
    <property type="project" value="UniProtKB-UniRule"/>
</dbReference>
<dbReference type="CDD" id="cd07398">
    <property type="entry name" value="MPP_YbbF-LpxH"/>
    <property type="match status" value="1"/>
</dbReference>
<dbReference type="SUPFAM" id="SSF56300">
    <property type="entry name" value="Metallo-dependent phosphatases"/>
    <property type="match status" value="1"/>
</dbReference>
<reference evidence="12" key="1">
    <citation type="journal article" date="2020" name="Microbiol. Resour. Announc.">
        <title>Complete Genome Sequence of Novel Psychrotolerant Legionella Strain TUM19329, Isolated from Antarctic Lake Sediment.</title>
        <authorList>
            <person name="Shimada S."/>
            <person name="Nakai R."/>
            <person name="Aoki K."/>
            <person name="Shimoeda N."/>
            <person name="Ohno G."/>
            <person name="Miyazaki Y."/>
            <person name="Kudoh S."/>
            <person name="Imura S."/>
            <person name="Watanabe K."/>
            <person name="Ishii Y."/>
            <person name="Tateda K."/>
        </authorList>
    </citation>
    <scope>NUCLEOTIDE SEQUENCE [LARGE SCALE GENOMIC DNA]</scope>
    <source>
        <strain evidence="12">TUM19329</strain>
    </source>
</reference>
<feature type="binding site" evidence="10">
    <location>
        <position position="123"/>
    </location>
    <ligand>
        <name>substrate</name>
    </ligand>
</feature>
<evidence type="ECO:0000259" key="11">
    <source>
        <dbReference type="Pfam" id="PF00149"/>
    </source>
</evidence>
<comment type="subcellular location">
    <subcellularLocation>
        <location evidence="10">Cell inner membrane</location>
        <topology evidence="10">Peripheral membrane protein</topology>
        <orientation evidence="10">Cytoplasmic side</orientation>
    </subcellularLocation>
</comment>
<dbReference type="GO" id="GO:0005737">
    <property type="term" value="C:cytoplasm"/>
    <property type="evidence" value="ECO:0007669"/>
    <property type="project" value="InterPro"/>
</dbReference>
<feature type="binding site" evidence="10">
    <location>
        <position position="42"/>
    </location>
    <ligand>
        <name>Mn(2+)</name>
        <dbReference type="ChEBI" id="CHEBI:29035"/>
        <label>2</label>
    </ligand>
</feature>
<feature type="binding site" evidence="10">
    <location>
        <position position="9"/>
    </location>
    <ligand>
        <name>Mn(2+)</name>
        <dbReference type="ChEBI" id="CHEBI:29035"/>
        <label>1</label>
    </ligand>
</feature>
<sequence>MIDVVFISDLHLHPEDKNIKYRFDQFIVWAKNSVKNIYILGDFFHAWAGDDSMDEWSMGIAKQLHSLSVSGISLYYLHGNRDFLLGDVFAKHAGWKVLTEPAVINLGKEKIMLAHGDRYCIRDKAHQRFRLLTRNKLFTLLFLSLPLKYRERLVGKVRALSQSNHTKSVDEMDVVQGAVIKHLLKYKVATLIHGHTHKPGLNVYNSQAQEFKRYVLSDWDDNPQLLCYDSTKGVYFAQNRFEELRNA</sequence>
<comment type="catalytic activity">
    <reaction evidence="10">
        <text>UDP-2-N,3-O-bis[(3R)-3-hydroxytetradecanoyl]-alpha-D-glucosamine + H2O = 2-N,3-O-bis[(3R)-3-hydroxytetradecanoyl]-alpha-D-glucosaminyl 1-phosphate + UMP + 2 H(+)</text>
        <dbReference type="Rhea" id="RHEA:25213"/>
        <dbReference type="ChEBI" id="CHEBI:15377"/>
        <dbReference type="ChEBI" id="CHEBI:15378"/>
        <dbReference type="ChEBI" id="CHEBI:57865"/>
        <dbReference type="ChEBI" id="CHEBI:57957"/>
        <dbReference type="ChEBI" id="CHEBI:78847"/>
        <dbReference type="EC" id="3.6.1.54"/>
    </reaction>
</comment>
<dbReference type="Gene3D" id="3.60.21.10">
    <property type="match status" value="1"/>
</dbReference>
<feature type="binding site" evidence="10">
    <location>
        <position position="197"/>
    </location>
    <ligand>
        <name>Mn(2+)</name>
        <dbReference type="ChEBI" id="CHEBI:29035"/>
        <label>1</label>
    </ligand>
</feature>
<dbReference type="Pfam" id="PF00149">
    <property type="entry name" value="Metallophos"/>
    <property type="match status" value="1"/>
</dbReference>
<keyword evidence="4 10" id="KW-0441">Lipid A biosynthesis</keyword>
<keyword evidence="9 10" id="KW-0464">Manganese</keyword>
<comment type="function">
    <text evidence="10">Hydrolyzes the pyrophosphate bond of UDP-2,3-diacylglucosamine to yield 2,3-diacylglucosamine 1-phosphate (lipid X) and UMP by catalyzing the attack of water at the alpha-P atom. Involved in the biosynthesis of lipid A, a phosphorylated glycolipid that anchors the lipopolysaccharide to the outer membrane of the cell.</text>
</comment>
<evidence type="ECO:0000256" key="1">
    <source>
        <dbReference type="ARBA" id="ARBA00022475"/>
    </source>
</evidence>
<evidence type="ECO:0000256" key="6">
    <source>
        <dbReference type="ARBA" id="ARBA00022801"/>
    </source>
</evidence>
<evidence type="ECO:0000256" key="4">
    <source>
        <dbReference type="ARBA" id="ARBA00022556"/>
    </source>
</evidence>
<feature type="domain" description="Calcineurin-like phosphoesterase" evidence="11">
    <location>
        <begin position="4"/>
        <end position="199"/>
    </location>
</feature>
<name>A0A6F8T536_9GAMM</name>
<dbReference type="KEGG" id="lant:TUM19329_18790"/>
<keyword evidence="8 10" id="KW-0472">Membrane</keyword>
<organism evidence="12 13">
    <name type="scientific">Legionella antarctica</name>
    <dbReference type="NCBI Taxonomy" id="2708020"/>
    <lineage>
        <taxon>Bacteria</taxon>
        <taxon>Pseudomonadati</taxon>
        <taxon>Pseudomonadota</taxon>
        <taxon>Gammaproteobacteria</taxon>
        <taxon>Legionellales</taxon>
        <taxon>Legionellaceae</taxon>
        <taxon>Legionella</taxon>
    </lineage>
</organism>
<dbReference type="EMBL" id="AP022839">
    <property type="protein sequence ID" value="BCA95518.1"/>
    <property type="molecule type" value="Genomic_DNA"/>
</dbReference>
<dbReference type="InterPro" id="IPR004843">
    <property type="entry name" value="Calcineurin-like_PHP"/>
</dbReference>
<feature type="binding site" evidence="10">
    <location>
        <position position="195"/>
    </location>
    <ligand>
        <name>Mn(2+)</name>
        <dbReference type="ChEBI" id="CHEBI:29035"/>
        <label>2</label>
    </ligand>
</feature>
<keyword evidence="6 10" id="KW-0378">Hydrolase</keyword>
<protein>
    <recommendedName>
        <fullName evidence="10">UDP-2,3-diacylglucosamine hydrolase</fullName>
        <ecNumber evidence="10">3.6.1.54</ecNumber>
    </recommendedName>
    <alternativeName>
        <fullName evidence="10">UDP-2,3-diacylglucosamine diphosphatase</fullName>
    </alternativeName>
</protein>
<evidence type="ECO:0000256" key="8">
    <source>
        <dbReference type="ARBA" id="ARBA00023136"/>
    </source>
</evidence>
<feature type="binding site" evidence="10">
    <location>
        <position position="115"/>
    </location>
    <ligand>
        <name>Mn(2+)</name>
        <dbReference type="ChEBI" id="CHEBI:29035"/>
        <label>2</label>
    </ligand>
</feature>
<comment type="cofactor">
    <cofactor evidence="10">
        <name>Mn(2+)</name>
        <dbReference type="ChEBI" id="CHEBI:29035"/>
    </cofactor>
    <text evidence="10">Binds 2 Mn(2+) ions per subunit in a binuclear metal center.</text>
</comment>